<sequence>MAFVIALPSGASHSTGTEGISPGTQWEISAAIETLSQYHNNMRQEYNVNGIENNMNEVLESASNPSAPSQGNPVGEQLARLLSSTRDMLINQTSRFFLELEGDLRQNLNLDDPRVRHRTESNAHRNRSLLDNLGAYFHELGRVMMQVQVGENGDEGSRLLPTAPRETLNVEDMTSNFRTLASRHPREQARADISQRINSELTNENGQPAPSYTIRGIIFTSYPMIPTMPSSDQGETRVPRQNNEELTQEVTEMLRDILFNGGLQVGEDATDEEIEDSAEGSSSGPTSDHESADESDNEDVRTTESPSPATQ</sequence>
<name>A0A2G2WB55_CAPBA</name>
<comment type="caution">
    <text evidence="2">The sequence shown here is derived from an EMBL/GenBank/DDBJ whole genome shotgun (WGS) entry which is preliminary data.</text>
</comment>
<evidence type="ECO:0000313" key="3">
    <source>
        <dbReference type="Proteomes" id="UP000224567"/>
    </source>
</evidence>
<dbReference type="GO" id="GO:0036503">
    <property type="term" value="P:ERAD pathway"/>
    <property type="evidence" value="ECO:0007669"/>
    <property type="project" value="TreeGrafter"/>
</dbReference>
<gene>
    <name evidence="2" type="ORF">CQW23_16457</name>
</gene>
<proteinExistence type="predicted"/>
<reference evidence="2 3" key="1">
    <citation type="journal article" date="2017" name="Genome Biol.">
        <title>New reference genome sequences of hot pepper reveal the massive evolution of plant disease-resistance genes by retroduplication.</title>
        <authorList>
            <person name="Kim S."/>
            <person name="Park J."/>
            <person name="Yeom S.I."/>
            <person name="Kim Y.M."/>
            <person name="Seo E."/>
            <person name="Kim K.T."/>
            <person name="Kim M.S."/>
            <person name="Lee J.M."/>
            <person name="Cheong K."/>
            <person name="Shin H.S."/>
            <person name="Kim S.B."/>
            <person name="Han K."/>
            <person name="Lee J."/>
            <person name="Park M."/>
            <person name="Lee H.A."/>
            <person name="Lee H.Y."/>
            <person name="Lee Y."/>
            <person name="Oh S."/>
            <person name="Lee J.H."/>
            <person name="Choi E."/>
            <person name="Choi E."/>
            <person name="Lee S.E."/>
            <person name="Jeon J."/>
            <person name="Kim H."/>
            <person name="Choi G."/>
            <person name="Song H."/>
            <person name="Lee J."/>
            <person name="Lee S.C."/>
            <person name="Kwon J.K."/>
            <person name="Lee H.Y."/>
            <person name="Koo N."/>
            <person name="Hong Y."/>
            <person name="Kim R.W."/>
            <person name="Kang W.H."/>
            <person name="Huh J.H."/>
            <person name="Kang B.C."/>
            <person name="Yang T.J."/>
            <person name="Lee Y.H."/>
            <person name="Bennetzen J.L."/>
            <person name="Choi D."/>
        </authorList>
    </citation>
    <scope>NUCLEOTIDE SEQUENCE [LARGE SCALE GENOMIC DNA]</scope>
    <source>
        <strain evidence="3">cv. PBC81</strain>
    </source>
</reference>
<dbReference type="EMBL" id="MLFT02000007">
    <property type="protein sequence ID" value="PHT42432.1"/>
    <property type="molecule type" value="Genomic_DNA"/>
</dbReference>
<organism evidence="2 3">
    <name type="scientific">Capsicum baccatum</name>
    <name type="common">Peruvian pepper</name>
    <dbReference type="NCBI Taxonomy" id="33114"/>
    <lineage>
        <taxon>Eukaryota</taxon>
        <taxon>Viridiplantae</taxon>
        <taxon>Streptophyta</taxon>
        <taxon>Embryophyta</taxon>
        <taxon>Tracheophyta</taxon>
        <taxon>Spermatophyta</taxon>
        <taxon>Magnoliopsida</taxon>
        <taxon>eudicotyledons</taxon>
        <taxon>Gunneridae</taxon>
        <taxon>Pentapetalae</taxon>
        <taxon>asterids</taxon>
        <taxon>lamiids</taxon>
        <taxon>Solanales</taxon>
        <taxon>Solanaceae</taxon>
        <taxon>Solanoideae</taxon>
        <taxon>Capsiceae</taxon>
        <taxon>Capsicum</taxon>
    </lineage>
</organism>
<dbReference type="GO" id="GO:0051787">
    <property type="term" value="F:misfolded protein binding"/>
    <property type="evidence" value="ECO:0007669"/>
    <property type="project" value="TreeGrafter"/>
</dbReference>
<evidence type="ECO:0000313" key="2">
    <source>
        <dbReference type="EMBL" id="PHT42432.1"/>
    </source>
</evidence>
<feature type="compositionally biased region" description="Basic and acidic residues" evidence="1">
    <location>
        <begin position="287"/>
        <end position="302"/>
    </location>
</feature>
<feature type="compositionally biased region" description="Acidic residues" evidence="1">
    <location>
        <begin position="268"/>
        <end position="278"/>
    </location>
</feature>
<dbReference type="STRING" id="33114.A0A2G2WB55"/>
<dbReference type="GO" id="GO:0071818">
    <property type="term" value="C:BAT3 complex"/>
    <property type="evidence" value="ECO:0007669"/>
    <property type="project" value="TreeGrafter"/>
</dbReference>
<accession>A0A2G2WB55</accession>
<feature type="region of interest" description="Disordered" evidence="1">
    <location>
        <begin position="264"/>
        <end position="311"/>
    </location>
</feature>
<protein>
    <submittedName>
        <fullName evidence="2">Uncharacterized protein</fullName>
    </submittedName>
</protein>
<dbReference type="PANTHER" id="PTHR15204">
    <property type="entry name" value="LARGE PROLINE-RICH PROTEIN BAG6"/>
    <property type="match status" value="1"/>
</dbReference>
<dbReference type="GO" id="GO:0031593">
    <property type="term" value="F:polyubiquitin modification-dependent protein binding"/>
    <property type="evidence" value="ECO:0007669"/>
    <property type="project" value="TreeGrafter"/>
</dbReference>
<dbReference type="AlphaFoldDB" id="A0A2G2WB55"/>
<dbReference type="Proteomes" id="UP000224567">
    <property type="component" value="Unassembled WGS sequence"/>
</dbReference>
<dbReference type="PANTHER" id="PTHR15204:SF7">
    <property type="entry name" value="UBIQUILIN-LIKE ISOFORM X1"/>
    <property type="match status" value="1"/>
</dbReference>
<dbReference type="OrthoDB" id="1221841at2759"/>
<evidence type="ECO:0000256" key="1">
    <source>
        <dbReference type="SAM" id="MobiDB-lite"/>
    </source>
</evidence>
<keyword evidence="3" id="KW-1185">Reference proteome</keyword>
<reference evidence="3" key="2">
    <citation type="journal article" date="2017" name="J. Anim. Genet.">
        <title>Multiple reference genome sequences of hot pepper reveal the massive evolution of plant disease resistance genes by retroduplication.</title>
        <authorList>
            <person name="Kim S."/>
            <person name="Park J."/>
            <person name="Yeom S.-I."/>
            <person name="Kim Y.-M."/>
            <person name="Seo E."/>
            <person name="Kim K.-T."/>
            <person name="Kim M.-S."/>
            <person name="Lee J.M."/>
            <person name="Cheong K."/>
            <person name="Shin H.-S."/>
            <person name="Kim S.-B."/>
            <person name="Han K."/>
            <person name="Lee J."/>
            <person name="Park M."/>
            <person name="Lee H.-A."/>
            <person name="Lee H.-Y."/>
            <person name="Lee Y."/>
            <person name="Oh S."/>
            <person name="Lee J.H."/>
            <person name="Choi E."/>
            <person name="Choi E."/>
            <person name="Lee S.E."/>
            <person name="Jeon J."/>
            <person name="Kim H."/>
            <person name="Choi G."/>
            <person name="Song H."/>
            <person name="Lee J."/>
            <person name="Lee S.-C."/>
            <person name="Kwon J.-K."/>
            <person name="Lee H.-Y."/>
            <person name="Koo N."/>
            <person name="Hong Y."/>
            <person name="Kim R.W."/>
            <person name="Kang W.-H."/>
            <person name="Huh J.H."/>
            <person name="Kang B.-C."/>
            <person name="Yang T.-J."/>
            <person name="Lee Y.-H."/>
            <person name="Bennetzen J.L."/>
            <person name="Choi D."/>
        </authorList>
    </citation>
    <scope>NUCLEOTIDE SEQUENCE [LARGE SCALE GENOMIC DNA]</scope>
    <source>
        <strain evidence="3">cv. PBC81</strain>
    </source>
</reference>